<comment type="caution">
    <text evidence="3">The sequence shown here is derived from an EMBL/GenBank/DDBJ whole genome shotgun (WGS) entry which is preliminary data.</text>
</comment>
<dbReference type="Proteomes" id="UP000578352">
    <property type="component" value="Unassembled WGS sequence"/>
</dbReference>
<dbReference type="PANTHER" id="PTHR19136">
    <property type="entry name" value="MOLYBDENUM COFACTOR GUANYLYLTRANSFERASE"/>
    <property type="match status" value="1"/>
</dbReference>
<dbReference type="InterPro" id="IPR025877">
    <property type="entry name" value="MobA-like_NTP_Trfase"/>
</dbReference>
<dbReference type="RefSeq" id="WP_179607317.1">
    <property type="nucleotide sequence ID" value="NZ_BAABEH010000001.1"/>
</dbReference>
<keyword evidence="1" id="KW-0808">Transferase</keyword>
<evidence type="ECO:0000313" key="3">
    <source>
        <dbReference type="EMBL" id="NYJ24887.1"/>
    </source>
</evidence>
<evidence type="ECO:0000256" key="1">
    <source>
        <dbReference type="ARBA" id="ARBA00022679"/>
    </source>
</evidence>
<accession>A0A853CW53</accession>
<dbReference type="Pfam" id="PF12804">
    <property type="entry name" value="NTP_transf_3"/>
    <property type="match status" value="1"/>
</dbReference>
<dbReference type="SUPFAM" id="SSF53448">
    <property type="entry name" value="Nucleotide-diphospho-sugar transferases"/>
    <property type="match status" value="1"/>
</dbReference>
<protein>
    <submittedName>
        <fullName evidence="3">Molybdopterin-guanine dinucleotide biosynthesis protein A</fullName>
    </submittedName>
</protein>
<dbReference type="EMBL" id="JACCFL010000001">
    <property type="protein sequence ID" value="NYJ24887.1"/>
    <property type="molecule type" value="Genomic_DNA"/>
</dbReference>
<name>A0A853CW53_9MICO</name>
<evidence type="ECO:0000313" key="4">
    <source>
        <dbReference type="Proteomes" id="UP000578352"/>
    </source>
</evidence>
<dbReference type="Gene3D" id="3.90.550.10">
    <property type="entry name" value="Spore Coat Polysaccharide Biosynthesis Protein SpsA, Chain A"/>
    <property type="match status" value="1"/>
</dbReference>
<evidence type="ECO:0000259" key="2">
    <source>
        <dbReference type="Pfam" id="PF12804"/>
    </source>
</evidence>
<gene>
    <name evidence="3" type="ORF">HNR13_003174</name>
</gene>
<sequence>MALTPPPPAAIVIAGGRSTRFGSDKLLAEVGGRTLLQRTMEAVSGCATVVLVSATNETVPRGVVTVSEYPRWGGPCAGIAAGVAALPAEASETLIVSADLARPRNTIAALHAIDAGVLADGDGNVQWLLARVPVAALRAQLAELDATGATAGRPARALIGHLGLPIVPAHRDAVADIDEQHDLERLKERL</sequence>
<dbReference type="GO" id="GO:0016779">
    <property type="term" value="F:nucleotidyltransferase activity"/>
    <property type="evidence" value="ECO:0007669"/>
    <property type="project" value="TreeGrafter"/>
</dbReference>
<dbReference type="PANTHER" id="PTHR19136:SF81">
    <property type="entry name" value="MOLYBDENUM COFACTOR GUANYLYLTRANSFERASE"/>
    <property type="match status" value="1"/>
</dbReference>
<feature type="domain" description="MobA-like NTP transferase" evidence="2">
    <location>
        <begin position="10"/>
        <end position="147"/>
    </location>
</feature>
<organism evidence="3 4">
    <name type="scientific">Leifsonia shinshuensis</name>
    <dbReference type="NCBI Taxonomy" id="150026"/>
    <lineage>
        <taxon>Bacteria</taxon>
        <taxon>Bacillati</taxon>
        <taxon>Actinomycetota</taxon>
        <taxon>Actinomycetes</taxon>
        <taxon>Micrococcales</taxon>
        <taxon>Microbacteriaceae</taxon>
        <taxon>Leifsonia</taxon>
    </lineage>
</organism>
<reference evidence="3 4" key="1">
    <citation type="submission" date="2020-07" db="EMBL/GenBank/DDBJ databases">
        <title>Sequencing the genomes of 1000 actinobacteria strains.</title>
        <authorList>
            <person name="Klenk H.-P."/>
        </authorList>
    </citation>
    <scope>NUCLEOTIDE SEQUENCE [LARGE SCALE GENOMIC DNA]</scope>
    <source>
        <strain evidence="3 4">DSM 15165</strain>
    </source>
</reference>
<proteinExistence type="predicted"/>
<dbReference type="AlphaFoldDB" id="A0A853CW53"/>
<dbReference type="InterPro" id="IPR029044">
    <property type="entry name" value="Nucleotide-diphossugar_trans"/>
</dbReference>